<feature type="transmembrane region" description="Helical" evidence="12">
    <location>
        <begin position="257"/>
        <end position="274"/>
    </location>
</feature>
<evidence type="ECO:0000256" key="4">
    <source>
        <dbReference type="ARBA" id="ARBA00022679"/>
    </source>
</evidence>
<dbReference type="HAMAP" id="MF_00038">
    <property type="entry name" value="MraY"/>
    <property type="match status" value="1"/>
</dbReference>
<name>A0AAU7DGM4_9BACT</name>
<evidence type="ECO:0000256" key="8">
    <source>
        <dbReference type="ARBA" id="ARBA00022989"/>
    </source>
</evidence>
<dbReference type="GO" id="GO:0008360">
    <property type="term" value="P:regulation of cell shape"/>
    <property type="evidence" value="ECO:0007669"/>
    <property type="project" value="UniProtKB-KW"/>
</dbReference>
<dbReference type="InterPro" id="IPR000715">
    <property type="entry name" value="Glycosyl_transferase_4"/>
</dbReference>
<feature type="transmembrane region" description="Helical" evidence="12">
    <location>
        <begin position="281"/>
        <end position="302"/>
    </location>
</feature>
<feature type="transmembrane region" description="Helical" evidence="12">
    <location>
        <begin position="308"/>
        <end position="329"/>
    </location>
</feature>
<keyword evidence="12 14" id="KW-0460">Magnesium</keyword>
<sequence>MLYWLLYEKLFPFFHPFRIFRYLTFRTVFASLTALLIAMFIGPYVIQKLREFQIGQYIREDGPQSHQKKSGTPTMGGVLIVIAILLPTVLWSDPANPFVWIAVCSTLAYGAIGFADDYTKVVHRRNLGLTARAKLLWQGLAGAGVGIALVVLTQFKLFATQLSVPFLKVFHPDLQWHHWPSTLPHLGLLAFVPFVAFVIFVLMSTSNAVNLTDGLDGLAIGCTIIAGGALTVLTYVSGHVVFADYLELQRMPLVAELTVFCGSMVGASIGFLWYNAHPAEVFMGDVGSLALGGAIGTVAVIIRQEFLLPFIGGIFVLEALSVVLQVGSYKLRKKRIFKMAPLHHHFEQLGWSESKVIVRFWIGALVFALFALTTLKLR</sequence>
<keyword evidence="12 14" id="KW-0479">Metal-binding</keyword>
<keyword evidence="6 12" id="KW-0133">Cell shape</keyword>
<dbReference type="Pfam" id="PF10555">
    <property type="entry name" value="MraY_sig1"/>
    <property type="match status" value="1"/>
</dbReference>
<dbReference type="PROSITE" id="PS01348">
    <property type="entry name" value="MRAY_2"/>
    <property type="match status" value="1"/>
</dbReference>
<dbReference type="PROSITE" id="PS01347">
    <property type="entry name" value="MRAY_1"/>
    <property type="match status" value="1"/>
</dbReference>
<dbReference type="GO" id="GO:0008963">
    <property type="term" value="F:phospho-N-acetylmuramoyl-pentapeptide-transferase activity"/>
    <property type="evidence" value="ECO:0007669"/>
    <property type="project" value="UniProtKB-UniRule"/>
</dbReference>
<dbReference type="EMBL" id="CP121196">
    <property type="protein sequence ID" value="XBH16853.1"/>
    <property type="molecule type" value="Genomic_DNA"/>
</dbReference>
<evidence type="ECO:0000256" key="7">
    <source>
        <dbReference type="ARBA" id="ARBA00022984"/>
    </source>
</evidence>
<dbReference type="RefSeq" id="WP_348262081.1">
    <property type="nucleotide sequence ID" value="NZ_CP121196.1"/>
</dbReference>
<evidence type="ECO:0000256" key="9">
    <source>
        <dbReference type="ARBA" id="ARBA00023136"/>
    </source>
</evidence>
<accession>A0AAU7DGM4</accession>
<keyword evidence="8 12" id="KW-1133">Transmembrane helix</keyword>
<keyword evidence="7 12" id="KW-0573">Peptidoglycan synthesis</keyword>
<dbReference type="Pfam" id="PF00953">
    <property type="entry name" value="Glycos_transf_4"/>
    <property type="match status" value="1"/>
</dbReference>
<evidence type="ECO:0000256" key="2">
    <source>
        <dbReference type="ARBA" id="ARBA00005583"/>
    </source>
</evidence>
<keyword evidence="12" id="KW-1003">Cell membrane</keyword>
<comment type="cofactor">
    <cofactor evidence="12 14">
        <name>Mg(2+)</name>
        <dbReference type="ChEBI" id="CHEBI:18420"/>
    </cofactor>
</comment>
<evidence type="ECO:0000256" key="12">
    <source>
        <dbReference type="HAMAP-Rule" id="MF_00038"/>
    </source>
</evidence>
<feature type="transmembrane region" description="Helical" evidence="12">
    <location>
        <begin position="356"/>
        <end position="375"/>
    </location>
</feature>
<evidence type="ECO:0000256" key="13">
    <source>
        <dbReference type="NCBIfam" id="TIGR00445"/>
    </source>
</evidence>
<feature type="binding site" evidence="14">
    <location>
        <position position="210"/>
    </location>
    <ligand>
        <name>Mg(2+)</name>
        <dbReference type="ChEBI" id="CHEBI:18420"/>
    </ligand>
</feature>
<feature type="transmembrane region" description="Helical" evidence="12">
    <location>
        <begin position="183"/>
        <end position="203"/>
    </location>
</feature>
<dbReference type="PANTHER" id="PTHR22926:SF5">
    <property type="entry name" value="PHOSPHO-N-ACETYLMURAMOYL-PENTAPEPTIDE-TRANSFERASE HOMOLOG"/>
    <property type="match status" value="1"/>
</dbReference>
<gene>
    <name evidence="12 15" type="primary">mraY</name>
    <name evidence="15" type="ORF">P8935_20040</name>
</gene>
<evidence type="ECO:0000256" key="6">
    <source>
        <dbReference type="ARBA" id="ARBA00022960"/>
    </source>
</evidence>
<evidence type="ECO:0000256" key="11">
    <source>
        <dbReference type="ARBA" id="ARBA00023316"/>
    </source>
</evidence>
<dbReference type="GO" id="GO:0046872">
    <property type="term" value="F:metal ion binding"/>
    <property type="evidence" value="ECO:0007669"/>
    <property type="project" value="UniProtKB-KW"/>
</dbReference>
<feature type="binding site" evidence="14">
    <location>
        <position position="285"/>
    </location>
    <ligand>
        <name>Mg(2+)</name>
        <dbReference type="ChEBI" id="CHEBI:18420"/>
    </ligand>
</feature>
<comment type="similarity">
    <text evidence="2 12">Belongs to the glycosyltransferase 4 family. MraY subfamily.</text>
</comment>
<keyword evidence="5 12" id="KW-0812">Transmembrane</keyword>
<proteinExistence type="inferred from homology"/>
<dbReference type="AlphaFoldDB" id="A0AAU7DGM4"/>
<evidence type="ECO:0000256" key="14">
    <source>
        <dbReference type="PIRSR" id="PIRSR600715-1"/>
    </source>
</evidence>
<protein>
    <recommendedName>
        <fullName evidence="12 13">Phospho-N-acetylmuramoyl-pentapeptide-transferase</fullName>
        <ecNumber evidence="12 13">2.7.8.13</ecNumber>
    </recommendedName>
    <alternativeName>
        <fullName evidence="12">UDP-MurNAc-pentapeptide phosphotransferase</fullName>
    </alternativeName>
</protein>
<dbReference type="CDD" id="cd06852">
    <property type="entry name" value="GT_MraY"/>
    <property type="match status" value="1"/>
</dbReference>
<evidence type="ECO:0000313" key="15">
    <source>
        <dbReference type="EMBL" id="XBH16853.1"/>
    </source>
</evidence>
<keyword evidence="11 12" id="KW-0961">Cell wall biogenesis/degradation</keyword>
<keyword evidence="3 12" id="KW-0132">Cell division</keyword>
<feature type="transmembrane region" description="Helical" evidence="12">
    <location>
        <begin position="74"/>
        <end position="92"/>
    </location>
</feature>
<keyword evidence="9 12" id="KW-0472">Membrane</keyword>
<dbReference type="GO" id="GO:0009252">
    <property type="term" value="P:peptidoglycan biosynthetic process"/>
    <property type="evidence" value="ECO:0007669"/>
    <property type="project" value="UniProtKB-UniRule"/>
</dbReference>
<dbReference type="PANTHER" id="PTHR22926">
    <property type="entry name" value="PHOSPHO-N-ACETYLMURAMOYL-PENTAPEPTIDE-TRANSFERASE"/>
    <property type="match status" value="1"/>
</dbReference>
<feature type="transmembrane region" description="Helical" evidence="12">
    <location>
        <begin position="98"/>
        <end position="115"/>
    </location>
</feature>
<comment type="catalytic activity">
    <reaction evidence="12">
        <text>UDP-N-acetyl-alpha-D-muramoyl-L-alanyl-gamma-D-glutamyl-meso-2,6-diaminopimeloyl-D-alanyl-D-alanine + di-trans,octa-cis-undecaprenyl phosphate = di-trans,octa-cis-undecaprenyl diphospho-N-acetyl-alpha-D-muramoyl-L-alanyl-D-glutamyl-meso-2,6-diaminopimeloyl-D-alanyl-D-alanine + UMP</text>
        <dbReference type="Rhea" id="RHEA:28386"/>
        <dbReference type="ChEBI" id="CHEBI:57865"/>
        <dbReference type="ChEBI" id="CHEBI:60392"/>
        <dbReference type="ChEBI" id="CHEBI:61386"/>
        <dbReference type="ChEBI" id="CHEBI:61387"/>
        <dbReference type="EC" id="2.7.8.13"/>
    </reaction>
</comment>
<feature type="transmembrane region" description="Helical" evidence="12">
    <location>
        <begin position="215"/>
        <end position="237"/>
    </location>
</feature>
<comment type="subcellular location">
    <subcellularLocation>
        <location evidence="12">Cell membrane</location>
        <topology evidence="12">Multi-pass membrane protein</topology>
    </subcellularLocation>
    <subcellularLocation>
        <location evidence="1">Membrane</location>
        <topology evidence="1">Multi-pass membrane protein</topology>
    </subcellularLocation>
</comment>
<organism evidence="15">
    <name type="scientific">Telmatobacter sp. DSM 110680</name>
    <dbReference type="NCBI Taxonomy" id="3036704"/>
    <lineage>
        <taxon>Bacteria</taxon>
        <taxon>Pseudomonadati</taxon>
        <taxon>Acidobacteriota</taxon>
        <taxon>Terriglobia</taxon>
        <taxon>Terriglobales</taxon>
        <taxon>Acidobacteriaceae</taxon>
        <taxon>Telmatobacter</taxon>
    </lineage>
</organism>
<reference evidence="15" key="1">
    <citation type="submission" date="2023-03" db="EMBL/GenBank/DDBJ databases">
        <title>Edaphobacter sp.</title>
        <authorList>
            <person name="Huber K.J."/>
            <person name="Papendorf J."/>
            <person name="Pilke C."/>
            <person name="Bunk B."/>
            <person name="Sproeer C."/>
            <person name="Pester M."/>
        </authorList>
    </citation>
    <scope>NUCLEOTIDE SEQUENCE</scope>
    <source>
        <strain evidence="15">DSM 110680</strain>
    </source>
</reference>
<evidence type="ECO:0000256" key="3">
    <source>
        <dbReference type="ARBA" id="ARBA00022618"/>
    </source>
</evidence>
<evidence type="ECO:0000256" key="10">
    <source>
        <dbReference type="ARBA" id="ARBA00023306"/>
    </source>
</evidence>
<dbReference type="GO" id="GO:0005886">
    <property type="term" value="C:plasma membrane"/>
    <property type="evidence" value="ECO:0007669"/>
    <property type="project" value="UniProtKB-SubCell"/>
</dbReference>
<comment type="function">
    <text evidence="12">Catalyzes the initial step of the lipid cycle reactions in the biosynthesis of the cell wall peptidoglycan: transfers peptidoglycan precursor phospho-MurNAc-pentapeptide from UDP-MurNAc-pentapeptide onto the lipid carrier undecaprenyl phosphate, yielding undecaprenyl-pyrophosphoryl-MurNAc-pentapeptide, known as lipid I.</text>
</comment>
<comment type="pathway">
    <text evidence="12">Cell wall biogenesis; peptidoglycan biosynthesis.</text>
</comment>
<dbReference type="NCBIfam" id="TIGR00445">
    <property type="entry name" value="mraY"/>
    <property type="match status" value="1"/>
</dbReference>
<dbReference type="GO" id="GO:0051301">
    <property type="term" value="P:cell division"/>
    <property type="evidence" value="ECO:0007669"/>
    <property type="project" value="UniProtKB-KW"/>
</dbReference>
<evidence type="ECO:0000256" key="5">
    <source>
        <dbReference type="ARBA" id="ARBA00022692"/>
    </source>
</evidence>
<feature type="transmembrane region" description="Helical" evidence="12">
    <location>
        <begin position="20"/>
        <end position="46"/>
    </location>
</feature>
<feature type="transmembrane region" description="Helical" evidence="12">
    <location>
        <begin position="135"/>
        <end position="155"/>
    </location>
</feature>
<evidence type="ECO:0000256" key="1">
    <source>
        <dbReference type="ARBA" id="ARBA00004141"/>
    </source>
</evidence>
<keyword evidence="4 12" id="KW-0808">Transferase</keyword>
<dbReference type="EC" id="2.7.8.13" evidence="12 13"/>
<dbReference type="GO" id="GO:0071555">
    <property type="term" value="P:cell wall organization"/>
    <property type="evidence" value="ECO:0007669"/>
    <property type="project" value="UniProtKB-KW"/>
</dbReference>
<keyword evidence="10 12" id="KW-0131">Cell cycle</keyword>
<dbReference type="InterPro" id="IPR003524">
    <property type="entry name" value="PNAcMuramoyl-5peptid_Trfase"/>
</dbReference>
<dbReference type="InterPro" id="IPR018480">
    <property type="entry name" value="PNAcMuramoyl-5peptid_Trfase_CS"/>
</dbReference>